<evidence type="ECO:0000313" key="8">
    <source>
        <dbReference type="Proteomes" id="UP000036938"/>
    </source>
</evidence>
<dbReference type="PATRIC" id="fig|1317121.7.peg.438"/>
<dbReference type="RefSeq" id="WP_050529166.1">
    <property type="nucleotide sequence ID" value="NZ_AQQZ01000001.1"/>
</dbReference>
<dbReference type="GO" id="GO:0016020">
    <property type="term" value="C:membrane"/>
    <property type="evidence" value="ECO:0007669"/>
    <property type="project" value="UniProtKB-SubCell"/>
</dbReference>
<sequence>MSYTSHSPDPLAQPDFYDSVPTKRFFAWLVDVAIITLVCLVLTPFTGFLSLLVWAPFWFLVSFLYRWGTLAGGSATWGMRLMAVEMRDADDRAFSAGTAFAHTLGYTVSIAIPVLQVISIILMLTSARGQGLTDHVLGTVAINRRLRRGL</sequence>
<evidence type="ECO:0000256" key="5">
    <source>
        <dbReference type="SAM" id="Phobius"/>
    </source>
</evidence>
<feature type="domain" description="RDD" evidence="6">
    <location>
        <begin position="21"/>
        <end position="136"/>
    </location>
</feature>
<feature type="transmembrane region" description="Helical" evidence="5">
    <location>
        <begin position="25"/>
        <end position="45"/>
    </location>
</feature>
<feature type="transmembrane region" description="Helical" evidence="5">
    <location>
        <begin position="99"/>
        <end position="124"/>
    </location>
</feature>
<reference evidence="7 8" key="1">
    <citation type="journal article" date="2015" name="Int. J. Syst. Evol. Microbiol.">
        <title>Aestuariivita atlantica sp. nov., isolated from deep sea sediment of the Atlantic Ocean.</title>
        <authorList>
            <person name="Li G."/>
            <person name="Lai Q."/>
            <person name="Du Y."/>
            <person name="Liu X."/>
            <person name="Sun F."/>
            <person name="Shao Z."/>
        </authorList>
    </citation>
    <scope>NUCLEOTIDE SEQUENCE [LARGE SCALE GENOMIC DNA]</scope>
    <source>
        <strain evidence="7 8">22II-S11-z3</strain>
    </source>
</reference>
<evidence type="ECO:0000313" key="7">
    <source>
        <dbReference type="EMBL" id="KNG95432.1"/>
    </source>
</evidence>
<feature type="transmembrane region" description="Helical" evidence="5">
    <location>
        <begin position="57"/>
        <end position="79"/>
    </location>
</feature>
<keyword evidence="8" id="KW-1185">Reference proteome</keyword>
<comment type="caution">
    <text evidence="7">The sequence shown here is derived from an EMBL/GenBank/DDBJ whole genome shotgun (WGS) entry which is preliminary data.</text>
</comment>
<dbReference type="Proteomes" id="UP000036938">
    <property type="component" value="Unassembled WGS sequence"/>
</dbReference>
<dbReference type="EMBL" id="AQQZ01000001">
    <property type="protein sequence ID" value="KNG95432.1"/>
    <property type="molecule type" value="Genomic_DNA"/>
</dbReference>
<evidence type="ECO:0000256" key="2">
    <source>
        <dbReference type="ARBA" id="ARBA00022692"/>
    </source>
</evidence>
<keyword evidence="4 5" id="KW-0472">Membrane</keyword>
<dbReference type="InterPro" id="IPR010432">
    <property type="entry name" value="RDD"/>
</dbReference>
<dbReference type="STRING" id="1317121.ATO11_02175"/>
<evidence type="ECO:0000256" key="3">
    <source>
        <dbReference type="ARBA" id="ARBA00022989"/>
    </source>
</evidence>
<dbReference type="OrthoDB" id="7270324at2"/>
<dbReference type="AlphaFoldDB" id="A0A0L1JUT4"/>
<proteinExistence type="predicted"/>
<dbReference type="Pfam" id="PF06271">
    <property type="entry name" value="RDD"/>
    <property type="match status" value="1"/>
</dbReference>
<keyword evidence="2 5" id="KW-0812">Transmembrane</keyword>
<comment type="subcellular location">
    <subcellularLocation>
        <location evidence="1">Membrane</location>
        <topology evidence="1">Multi-pass membrane protein</topology>
    </subcellularLocation>
</comment>
<accession>A0A0L1JUT4</accession>
<evidence type="ECO:0000256" key="4">
    <source>
        <dbReference type="ARBA" id="ARBA00023136"/>
    </source>
</evidence>
<organism evidence="7 8">
    <name type="scientific">Pseudaestuariivita atlantica</name>
    <dbReference type="NCBI Taxonomy" id="1317121"/>
    <lineage>
        <taxon>Bacteria</taxon>
        <taxon>Pseudomonadati</taxon>
        <taxon>Pseudomonadota</taxon>
        <taxon>Alphaproteobacteria</taxon>
        <taxon>Rhodobacterales</taxon>
        <taxon>Paracoccaceae</taxon>
        <taxon>Pseudaestuariivita</taxon>
    </lineage>
</organism>
<keyword evidence="3 5" id="KW-1133">Transmembrane helix</keyword>
<evidence type="ECO:0000256" key="1">
    <source>
        <dbReference type="ARBA" id="ARBA00004141"/>
    </source>
</evidence>
<evidence type="ECO:0000259" key="6">
    <source>
        <dbReference type="Pfam" id="PF06271"/>
    </source>
</evidence>
<protein>
    <recommendedName>
        <fullName evidence="6">RDD domain-containing protein</fullName>
    </recommendedName>
</protein>
<name>A0A0L1JUT4_9RHOB</name>
<gene>
    <name evidence="7" type="ORF">ATO11_02175</name>
</gene>